<reference evidence="1 2" key="1">
    <citation type="submission" date="2013-10" db="EMBL/GenBank/DDBJ databases">
        <authorList>
            <person name="Wang G."/>
            <person name="Zhuang W."/>
        </authorList>
    </citation>
    <scope>NUCLEOTIDE SEQUENCE [LARGE SCALE GENOMIC DNA]</scope>
    <source>
        <strain evidence="1 2">DSM 20118</strain>
    </source>
</reference>
<dbReference type="OrthoDB" id="2643438at2"/>
<evidence type="ECO:0000313" key="2">
    <source>
        <dbReference type="Proteomes" id="UP000029833"/>
    </source>
</evidence>
<evidence type="ECO:0000313" key="1">
    <source>
        <dbReference type="EMBL" id="KGM02113.1"/>
    </source>
</evidence>
<dbReference type="CDD" id="cd04647">
    <property type="entry name" value="LbH_MAT_like"/>
    <property type="match status" value="1"/>
</dbReference>
<dbReference type="RefSeq" id="WP_052104136.1">
    <property type="nucleotide sequence ID" value="NZ_AXNT01000065.1"/>
</dbReference>
<proteinExistence type="predicted"/>
<dbReference type="InterPro" id="IPR011004">
    <property type="entry name" value="Trimer_LpxA-like_sf"/>
</dbReference>
<dbReference type="EMBL" id="AXNT01000065">
    <property type="protein sequence ID" value="KGM02113.1"/>
    <property type="molecule type" value="Genomic_DNA"/>
</dbReference>
<dbReference type="Pfam" id="PF00132">
    <property type="entry name" value="Hexapep"/>
    <property type="match status" value="1"/>
</dbReference>
<dbReference type="Gene3D" id="2.160.10.10">
    <property type="entry name" value="Hexapeptide repeat proteins"/>
    <property type="match status" value="1"/>
</dbReference>
<dbReference type="InterPro" id="IPR051159">
    <property type="entry name" value="Hexapeptide_acetyltransf"/>
</dbReference>
<organism evidence="1 2">
    <name type="scientific">Cellulomonas cellasea DSM 20118</name>
    <dbReference type="NCBI Taxonomy" id="1408250"/>
    <lineage>
        <taxon>Bacteria</taxon>
        <taxon>Bacillati</taxon>
        <taxon>Actinomycetota</taxon>
        <taxon>Actinomycetes</taxon>
        <taxon>Micrococcales</taxon>
        <taxon>Cellulomonadaceae</taxon>
        <taxon>Cellulomonas</taxon>
    </lineage>
</organism>
<dbReference type="InterPro" id="IPR001451">
    <property type="entry name" value="Hexapep"/>
</dbReference>
<name>A0A0A0B7B8_9CELL</name>
<evidence type="ECO:0008006" key="3">
    <source>
        <dbReference type="Google" id="ProtNLM"/>
    </source>
</evidence>
<comment type="caution">
    <text evidence="1">The sequence shown here is derived from an EMBL/GenBank/DDBJ whole genome shotgun (WGS) entry which is preliminary data.</text>
</comment>
<dbReference type="SUPFAM" id="SSF51161">
    <property type="entry name" value="Trimeric LpxA-like enzymes"/>
    <property type="match status" value="1"/>
</dbReference>
<dbReference type="PANTHER" id="PTHR23416">
    <property type="entry name" value="SIALIC ACID SYNTHASE-RELATED"/>
    <property type="match status" value="1"/>
</dbReference>
<protein>
    <recommendedName>
        <fullName evidence="3">Acetyltransferase</fullName>
    </recommendedName>
</protein>
<dbReference type="Proteomes" id="UP000029833">
    <property type="component" value="Unassembled WGS sequence"/>
</dbReference>
<sequence length="173" mass="18148">MGVRRLVRDVTLNTLCASALVPRAARWRLLRALGLDIPGWCAVAPGCWFGGRRITIGRDSTVNYGVFFDNSARITIGERCDIGMLVMLCTGTHTLGDAGRRAGAATAAPIELGPGVWVGARAVVLPGVHIGAGCVIGAGAVVAKDCPPHGLYVGVPARRVRELDPEGRPVRTT</sequence>
<dbReference type="STRING" id="1408250.Q760_15360"/>
<gene>
    <name evidence="1" type="ORF">Q760_15360</name>
</gene>
<accession>A0A0A0B7B8</accession>
<keyword evidence="2" id="KW-1185">Reference proteome</keyword>
<dbReference type="AlphaFoldDB" id="A0A0A0B7B8"/>